<name>A0A9W9Y736_9CNID</name>
<feature type="compositionally biased region" description="Polar residues" evidence="1">
    <location>
        <begin position="182"/>
        <end position="194"/>
    </location>
</feature>
<feature type="compositionally biased region" description="Basic residues" evidence="1">
    <location>
        <begin position="155"/>
        <end position="168"/>
    </location>
</feature>
<proteinExistence type="predicted"/>
<comment type="caution">
    <text evidence="2">The sequence shown here is derived from an EMBL/GenBank/DDBJ whole genome shotgun (WGS) entry which is preliminary data.</text>
</comment>
<protein>
    <submittedName>
        <fullName evidence="2">Uncharacterized protein</fullName>
    </submittedName>
</protein>
<evidence type="ECO:0000313" key="3">
    <source>
        <dbReference type="Proteomes" id="UP001163046"/>
    </source>
</evidence>
<reference evidence="2" key="1">
    <citation type="submission" date="2023-01" db="EMBL/GenBank/DDBJ databases">
        <title>Genome assembly of the deep-sea coral Lophelia pertusa.</title>
        <authorList>
            <person name="Herrera S."/>
            <person name="Cordes E."/>
        </authorList>
    </citation>
    <scope>NUCLEOTIDE SEQUENCE</scope>
    <source>
        <strain evidence="2">USNM1676648</strain>
        <tissue evidence="2">Polyp</tissue>
    </source>
</reference>
<sequence length="408" mass="46744">MVIQTRYVSTENTEEKKEEMEQGIDDCVYELEAAQRLGMHHFAHVLRLNLALLRQVYKTTFQQHPTVPHELIPRIVAQSMHDLCEDNFASLEKISKLAREGEDNPSPEINKEELPHRPMTAFRVYMSDPEPNQEDEEESSAESSSTGLRTPSPKASRRRPSHTKKKRRVESEEESSAESASTGPRTPSSVATTSKRLHHRKKNCPVEKCSFFGNNLKRHLNIHVRKGDISEEVDAMVAIVTTGKCQRGRPEKRKVKNASQKPTKKGRFKKWCPMAGCSKVVLNVGHHLSEGNCHRLKKGSVEYKLMLKDARPYTGDDDEEELAPKEMVQEEMSDAGEVEEAQDEAKIEDEDEEDENEEEEEDEEEEEEEDSDSDSDSECDPDKMNNLEFFTFNGTKTNRQRWLVGFYT</sequence>
<feature type="region of interest" description="Disordered" evidence="1">
    <location>
        <begin position="328"/>
        <end position="391"/>
    </location>
</feature>
<feature type="compositionally biased region" description="Acidic residues" evidence="1">
    <location>
        <begin position="131"/>
        <end position="140"/>
    </location>
</feature>
<feature type="compositionally biased region" description="Acidic residues" evidence="1">
    <location>
        <begin position="329"/>
        <end position="379"/>
    </location>
</feature>
<accession>A0A9W9Y736</accession>
<gene>
    <name evidence="2" type="ORF">OS493_038864</name>
</gene>
<dbReference type="EMBL" id="MU827905">
    <property type="protein sequence ID" value="KAJ7315093.1"/>
    <property type="molecule type" value="Genomic_DNA"/>
</dbReference>
<evidence type="ECO:0000256" key="1">
    <source>
        <dbReference type="SAM" id="MobiDB-lite"/>
    </source>
</evidence>
<dbReference type="Proteomes" id="UP001163046">
    <property type="component" value="Unassembled WGS sequence"/>
</dbReference>
<dbReference type="SUPFAM" id="SSF48371">
    <property type="entry name" value="ARM repeat"/>
    <property type="match status" value="1"/>
</dbReference>
<dbReference type="AlphaFoldDB" id="A0A9W9Y736"/>
<keyword evidence="3" id="KW-1185">Reference proteome</keyword>
<organism evidence="2 3">
    <name type="scientific">Desmophyllum pertusum</name>
    <dbReference type="NCBI Taxonomy" id="174260"/>
    <lineage>
        <taxon>Eukaryota</taxon>
        <taxon>Metazoa</taxon>
        <taxon>Cnidaria</taxon>
        <taxon>Anthozoa</taxon>
        <taxon>Hexacorallia</taxon>
        <taxon>Scleractinia</taxon>
        <taxon>Caryophylliina</taxon>
        <taxon>Caryophylliidae</taxon>
        <taxon>Desmophyllum</taxon>
    </lineage>
</organism>
<feature type="region of interest" description="Disordered" evidence="1">
    <location>
        <begin position="98"/>
        <end position="199"/>
    </location>
</feature>
<dbReference type="InterPro" id="IPR016024">
    <property type="entry name" value="ARM-type_fold"/>
</dbReference>
<evidence type="ECO:0000313" key="2">
    <source>
        <dbReference type="EMBL" id="KAJ7315093.1"/>
    </source>
</evidence>